<dbReference type="InterPro" id="IPR016193">
    <property type="entry name" value="Cytidine_deaminase-like"/>
</dbReference>
<dbReference type="OMA" id="IFHENNM"/>
<dbReference type="Proteomes" id="UP000076078">
    <property type="component" value="Unassembled WGS sequence"/>
</dbReference>
<feature type="compositionally biased region" description="Basic residues" evidence="1">
    <location>
        <begin position="245"/>
        <end position="254"/>
    </location>
</feature>
<sequence length="254" mass="27835">MKLHLLLLALACLIALVYGGTKNYYPSRFASESDSDSSDSSGSDSENPPWPQFDPSHVYKGWELPADELAFHEGKMKEAIELAISRNAVFASTIVNATSGETVCQSVNSIGKTKDMTMHGEMTVMQNCSSIYGLLDWTGFYIYTTGESCPMCQSAIMWNSFSKIIFGTNVTTLYCNMCLTQILVESAAINSMGYGLADWGEYVPAQIIGGIMSSVTDSMFINYCNEPNSPVRVTPNCSGSGNSHNKQRKRKSHK</sequence>
<name>A0A152A9H3_TIELA</name>
<keyword evidence="5" id="KW-1185">Reference proteome</keyword>
<dbReference type="PANTHER" id="PTHR11079">
    <property type="entry name" value="CYTOSINE DEAMINASE FAMILY MEMBER"/>
    <property type="match status" value="1"/>
</dbReference>
<dbReference type="PANTHER" id="PTHR11079:SF201">
    <property type="entry name" value="CMP_DCMP DEAMINASE, ZINC-BINDING DOMAIN-CONTAINING PROTEIN"/>
    <property type="match status" value="1"/>
</dbReference>
<dbReference type="FunCoup" id="A0A152A9H3">
    <property type="interactions" value="1"/>
</dbReference>
<keyword evidence="2" id="KW-0732">Signal</keyword>
<feature type="region of interest" description="Disordered" evidence="1">
    <location>
        <begin position="30"/>
        <end position="50"/>
    </location>
</feature>
<evidence type="ECO:0000313" key="5">
    <source>
        <dbReference type="Proteomes" id="UP000076078"/>
    </source>
</evidence>
<dbReference type="InterPro" id="IPR002125">
    <property type="entry name" value="CMP_dCMP_dom"/>
</dbReference>
<evidence type="ECO:0000256" key="1">
    <source>
        <dbReference type="SAM" id="MobiDB-lite"/>
    </source>
</evidence>
<feature type="domain" description="CMP/dCMP-type deaminase" evidence="3">
    <location>
        <begin position="76"/>
        <end position="168"/>
    </location>
</feature>
<dbReference type="Pfam" id="PF00383">
    <property type="entry name" value="dCMP_cyt_deam_1"/>
    <property type="match status" value="1"/>
</dbReference>
<dbReference type="AlphaFoldDB" id="A0A152A9H3"/>
<feature type="signal peptide" evidence="2">
    <location>
        <begin position="1"/>
        <end position="19"/>
    </location>
</feature>
<dbReference type="OrthoDB" id="408702at2759"/>
<dbReference type="EMBL" id="LODT01000001">
    <property type="protein sequence ID" value="KYR02873.1"/>
    <property type="molecule type" value="Genomic_DNA"/>
</dbReference>
<evidence type="ECO:0000313" key="4">
    <source>
        <dbReference type="EMBL" id="KYR02873.1"/>
    </source>
</evidence>
<dbReference type="SUPFAM" id="SSF53927">
    <property type="entry name" value="Cytidine deaminase-like"/>
    <property type="match status" value="1"/>
</dbReference>
<dbReference type="STRING" id="361077.A0A152A9H3"/>
<evidence type="ECO:0000256" key="2">
    <source>
        <dbReference type="SAM" id="SignalP"/>
    </source>
</evidence>
<dbReference type="GO" id="GO:0002100">
    <property type="term" value="P:tRNA wobble adenosine to inosine editing"/>
    <property type="evidence" value="ECO:0007669"/>
    <property type="project" value="TreeGrafter"/>
</dbReference>
<organism evidence="4 5">
    <name type="scientific">Tieghemostelium lacteum</name>
    <name type="common">Slime mold</name>
    <name type="synonym">Dictyostelium lacteum</name>
    <dbReference type="NCBI Taxonomy" id="361077"/>
    <lineage>
        <taxon>Eukaryota</taxon>
        <taxon>Amoebozoa</taxon>
        <taxon>Evosea</taxon>
        <taxon>Eumycetozoa</taxon>
        <taxon>Dictyostelia</taxon>
        <taxon>Dictyosteliales</taxon>
        <taxon>Raperosteliaceae</taxon>
        <taxon>Tieghemostelium</taxon>
    </lineage>
</organism>
<accession>A0A152A9H3</accession>
<feature type="region of interest" description="Disordered" evidence="1">
    <location>
        <begin position="234"/>
        <end position="254"/>
    </location>
</feature>
<feature type="chain" id="PRO_5007593799" description="CMP/dCMP-type deaminase domain-containing protein" evidence="2">
    <location>
        <begin position="20"/>
        <end position="254"/>
    </location>
</feature>
<feature type="compositionally biased region" description="Polar residues" evidence="1">
    <location>
        <begin position="235"/>
        <end position="244"/>
    </location>
</feature>
<comment type="caution">
    <text evidence="4">The sequence shown here is derived from an EMBL/GenBank/DDBJ whole genome shotgun (WGS) entry which is preliminary data.</text>
</comment>
<gene>
    <name evidence="4" type="ORF">DLAC_11439</name>
</gene>
<dbReference type="GO" id="GO:0052717">
    <property type="term" value="F:tRNA-specific adenosine-34 deaminase activity"/>
    <property type="evidence" value="ECO:0007669"/>
    <property type="project" value="TreeGrafter"/>
</dbReference>
<dbReference type="Gene3D" id="3.40.140.10">
    <property type="entry name" value="Cytidine Deaminase, domain 2"/>
    <property type="match status" value="1"/>
</dbReference>
<dbReference type="CDD" id="cd01285">
    <property type="entry name" value="nucleoside_deaminase"/>
    <property type="match status" value="1"/>
</dbReference>
<dbReference type="InParanoid" id="A0A152A9H3"/>
<evidence type="ECO:0000259" key="3">
    <source>
        <dbReference type="Pfam" id="PF00383"/>
    </source>
</evidence>
<protein>
    <recommendedName>
        <fullName evidence="3">CMP/dCMP-type deaminase domain-containing protein</fullName>
    </recommendedName>
</protein>
<proteinExistence type="predicted"/>
<reference evidence="4 5" key="1">
    <citation type="submission" date="2015-12" db="EMBL/GenBank/DDBJ databases">
        <title>Dictyostelia acquired genes for synthesis and detection of signals that induce cell-type specialization by lateral gene transfer from prokaryotes.</title>
        <authorList>
            <person name="Gloeckner G."/>
            <person name="Schaap P."/>
        </authorList>
    </citation>
    <scope>NUCLEOTIDE SEQUENCE [LARGE SCALE GENOMIC DNA]</scope>
    <source>
        <strain evidence="4 5">TK</strain>
    </source>
</reference>